<organism evidence="2 3">
    <name type="scientific">Riccia fluitans</name>
    <dbReference type="NCBI Taxonomy" id="41844"/>
    <lineage>
        <taxon>Eukaryota</taxon>
        <taxon>Viridiplantae</taxon>
        <taxon>Streptophyta</taxon>
        <taxon>Embryophyta</taxon>
        <taxon>Marchantiophyta</taxon>
        <taxon>Marchantiopsida</taxon>
        <taxon>Marchantiidae</taxon>
        <taxon>Marchantiales</taxon>
        <taxon>Ricciaceae</taxon>
        <taxon>Riccia</taxon>
    </lineage>
</organism>
<dbReference type="Proteomes" id="UP001605036">
    <property type="component" value="Unassembled WGS sequence"/>
</dbReference>
<reference evidence="2 3" key="1">
    <citation type="submission" date="2024-09" db="EMBL/GenBank/DDBJ databases">
        <title>Chromosome-scale assembly of Riccia fluitans.</title>
        <authorList>
            <person name="Paukszto L."/>
            <person name="Sawicki J."/>
            <person name="Karawczyk K."/>
            <person name="Piernik-Szablinska J."/>
            <person name="Szczecinska M."/>
            <person name="Mazdziarz M."/>
        </authorList>
    </citation>
    <scope>NUCLEOTIDE SEQUENCE [LARGE SCALE GENOMIC DNA]</scope>
    <source>
        <strain evidence="2">Rf_01</strain>
        <tissue evidence="2">Aerial parts of the thallus</tissue>
    </source>
</reference>
<evidence type="ECO:0000313" key="2">
    <source>
        <dbReference type="EMBL" id="KAL2613832.1"/>
    </source>
</evidence>
<sequence length="106" mass="12524">MEWKLRTQLQTKRRKDQAPARPESQQEWERLEIEVIRPLKDRVHELATQLECAHKELEYVRAPSGVTDLLSEYEKTVSSLTKAQALNQQLQAENLTLTKELWKKKI</sequence>
<feature type="region of interest" description="Disordered" evidence="1">
    <location>
        <begin position="1"/>
        <end position="25"/>
    </location>
</feature>
<evidence type="ECO:0000256" key="1">
    <source>
        <dbReference type="SAM" id="MobiDB-lite"/>
    </source>
</evidence>
<protein>
    <submittedName>
        <fullName evidence="2">Uncharacterized protein</fullName>
    </submittedName>
</protein>
<evidence type="ECO:0000313" key="3">
    <source>
        <dbReference type="Proteomes" id="UP001605036"/>
    </source>
</evidence>
<name>A0ABD1XY08_9MARC</name>
<keyword evidence="3" id="KW-1185">Reference proteome</keyword>
<accession>A0ABD1XY08</accession>
<dbReference type="AlphaFoldDB" id="A0ABD1XY08"/>
<proteinExistence type="predicted"/>
<dbReference type="EMBL" id="JBHFFA010000007">
    <property type="protein sequence ID" value="KAL2613832.1"/>
    <property type="molecule type" value="Genomic_DNA"/>
</dbReference>
<comment type="caution">
    <text evidence="2">The sequence shown here is derived from an EMBL/GenBank/DDBJ whole genome shotgun (WGS) entry which is preliminary data.</text>
</comment>
<gene>
    <name evidence="2" type="ORF">R1flu_025524</name>
</gene>